<organism evidence="1 2">
    <name type="scientific">Trichonephila clavata</name>
    <name type="common">Joro spider</name>
    <name type="synonym">Nephila clavata</name>
    <dbReference type="NCBI Taxonomy" id="2740835"/>
    <lineage>
        <taxon>Eukaryota</taxon>
        <taxon>Metazoa</taxon>
        <taxon>Ecdysozoa</taxon>
        <taxon>Arthropoda</taxon>
        <taxon>Chelicerata</taxon>
        <taxon>Arachnida</taxon>
        <taxon>Araneae</taxon>
        <taxon>Araneomorphae</taxon>
        <taxon>Entelegynae</taxon>
        <taxon>Araneoidea</taxon>
        <taxon>Nephilidae</taxon>
        <taxon>Trichonephila</taxon>
    </lineage>
</organism>
<comment type="caution">
    <text evidence="1">The sequence shown here is derived from an EMBL/GenBank/DDBJ whole genome shotgun (WGS) entry which is preliminary data.</text>
</comment>
<name>A0A8X6EYT7_TRICU</name>
<protein>
    <submittedName>
        <fullName evidence="1">Uncharacterized protein</fullName>
    </submittedName>
</protein>
<dbReference type="Proteomes" id="UP000887116">
    <property type="component" value="Unassembled WGS sequence"/>
</dbReference>
<sequence>MQVKHQQQEKKVAIIIFRTTKSRKATSPRCLQNIQAISLKQDGCHFQKGKYSRKLFLDRQRITGKKKLSKG</sequence>
<reference evidence="1" key="1">
    <citation type="submission" date="2020-07" db="EMBL/GenBank/DDBJ databases">
        <title>Multicomponent nature underlies the extraordinary mechanical properties of spider dragline silk.</title>
        <authorList>
            <person name="Kono N."/>
            <person name="Nakamura H."/>
            <person name="Mori M."/>
            <person name="Yoshida Y."/>
            <person name="Ohtoshi R."/>
            <person name="Malay A.D."/>
            <person name="Moran D.A.P."/>
            <person name="Tomita M."/>
            <person name="Numata K."/>
            <person name="Arakawa K."/>
        </authorList>
    </citation>
    <scope>NUCLEOTIDE SEQUENCE</scope>
</reference>
<accession>A0A8X6EYT7</accession>
<gene>
    <name evidence="1" type="ORF">TNCT_421661</name>
</gene>
<dbReference type="AlphaFoldDB" id="A0A8X6EYT7"/>
<evidence type="ECO:0000313" key="1">
    <source>
        <dbReference type="EMBL" id="GFQ65202.1"/>
    </source>
</evidence>
<proteinExistence type="predicted"/>
<evidence type="ECO:0000313" key="2">
    <source>
        <dbReference type="Proteomes" id="UP000887116"/>
    </source>
</evidence>
<keyword evidence="2" id="KW-1185">Reference proteome</keyword>
<dbReference type="EMBL" id="BMAO01030024">
    <property type="protein sequence ID" value="GFQ65202.1"/>
    <property type="molecule type" value="Genomic_DNA"/>
</dbReference>